<organism evidence="2">
    <name type="scientific">Entamoeba dispar (strain ATCC PRA-260 / SAW760)</name>
    <dbReference type="NCBI Taxonomy" id="370354"/>
    <lineage>
        <taxon>Eukaryota</taxon>
        <taxon>Amoebozoa</taxon>
        <taxon>Evosea</taxon>
        <taxon>Archamoebae</taxon>
        <taxon>Mastigamoebida</taxon>
        <taxon>Entamoebidae</taxon>
        <taxon>Entamoeba</taxon>
    </lineage>
</organism>
<dbReference type="InterPro" id="IPR036322">
    <property type="entry name" value="WD40_repeat_dom_sf"/>
</dbReference>
<dbReference type="OrthoDB" id="6252103at2759"/>
<proteinExistence type="predicted"/>
<accession>B0E881</accession>
<dbReference type="KEGG" id="edi:EDI_148160"/>
<dbReference type="VEuPathDB" id="AmoebaDB:EDI_148160"/>
<dbReference type="SUPFAM" id="SSF50978">
    <property type="entry name" value="WD40 repeat-like"/>
    <property type="match status" value="1"/>
</dbReference>
<dbReference type="EMBL" id="DS548135">
    <property type="protein sequence ID" value="EDR29265.1"/>
    <property type="molecule type" value="Genomic_DNA"/>
</dbReference>
<sequence>MQSYGNIVSMKRGVDEDTLYVYYKTGGIRKYINFEETTKMTKIEEEYGRIQFGFNGITIFHIGNEIIQYECQTGNELWRSDIQNGIACVYDNENIIIIGKENGRIEILDKRDNKNCFSFVSHIGGVIDIQGFDNHFISIGNDNIIRMWDMRINGREYDRRTHIGQIKGFELFNRKIISYSSEKDVVQTWIVNNQMKLPQTLFKTENKIKSFTCNDRYIIVSQSYGDLLIHDFEQ</sequence>
<evidence type="ECO:0000313" key="1">
    <source>
        <dbReference type="EMBL" id="EDR29265.1"/>
    </source>
</evidence>
<dbReference type="Proteomes" id="UP000008076">
    <property type="component" value="Unassembled WGS sequence"/>
</dbReference>
<protein>
    <recommendedName>
        <fullName evidence="3">WD repeat-containing protein</fullName>
    </recommendedName>
</protein>
<name>B0E881_ENTDS</name>
<reference evidence="2" key="1">
    <citation type="submission" date="2007-12" db="EMBL/GenBank/DDBJ databases">
        <title>Annotation of Entamoeba dispar SAW760.</title>
        <authorList>
            <person name="Lorenzi H."/>
            <person name="Inman J."/>
            <person name="Schobel S."/>
            <person name="Amedeo P."/>
            <person name="Caler E."/>
        </authorList>
    </citation>
    <scope>NUCLEOTIDE SEQUENCE [LARGE SCALE GENOMIC DNA]</scope>
    <source>
        <strain evidence="2">ATCC PRA-260 / SAW760</strain>
    </source>
</reference>
<dbReference type="InterPro" id="IPR015943">
    <property type="entry name" value="WD40/YVTN_repeat-like_dom_sf"/>
</dbReference>
<keyword evidence="2" id="KW-1185">Reference proteome</keyword>
<dbReference type="RefSeq" id="XP_001734572.1">
    <property type="nucleotide sequence ID" value="XM_001734520.1"/>
</dbReference>
<gene>
    <name evidence="1" type="ORF">EDI_148160</name>
</gene>
<evidence type="ECO:0008006" key="3">
    <source>
        <dbReference type="Google" id="ProtNLM"/>
    </source>
</evidence>
<dbReference type="GeneID" id="5879489"/>
<dbReference type="AlphaFoldDB" id="B0E881"/>
<evidence type="ECO:0000313" key="2">
    <source>
        <dbReference type="Proteomes" id="UP000008076"/>
    </source>
</evidence>
<dbReference type="Gene3D" id="2.130.10.10">
    <property type="entry name" value="YVTN repeat-like/Quinoprotein amine dehydrogenase"/>
    <property type="match status" value="1"/>
</dbReference>